<accession>A0A1Q8TFY9</accession>
<dbReference type="PIRSF" id="PIRSF020565">
    <property type="entry name" value="3Ho_Ac_ACP_DH_prd"/>
    <property type="match status" value="1"/>
</dbReference>
<dbReference type="Gene3D" id="3.10.129.10">
    <property type="entry name" value="Hotdog Thioesterase"/>
    <property type="match status" value="1"/>
</dbReference>
<dbReference type="STRING" id="223900.GCA_000821045_01866"/>
<dbReference type="InterPro" id="IPR029069">
    <property type="entry name" value="HotDog_dom_sf"/>
</dbReference>
<dbReference type="EMBL" id="MSDQ01000006">
    <property type="protein sequence ID" value="OLO12572.1"/>
    <property type="molecule type" value="Genomic_DNA"/>
</dbReference>
<evidence type="ECO:0008006" key="3">
    <source>
        <dbReference type="Google" id="ProtNLM"/>
    </source>
</evidence>
<organism evidence="1 2">
    <name type="scientific">Chromohalobacter japonicus</name>
    <dbReference type="NCBI Taxonomy" id="223900"/>
    <lineage>
        <taxon>Bacteria</taxon>
        <taxon>Pseudomonadati</taxon>
        <taxon>Pseudomonadota</taxon>
        <taxon>Gammaproteobacteria</taxon>
        <taxon>Oceanospirillales</taxon>
        <taxon>Halomonadaceae</taxon>
        <taxon>Chromohalobacter</taxon>
    </lineage>
</organism>
<dbReference type="AlphaFoldDB" id="A0A1Q8TFY9"/>
<dbReference type="RefSeq" id="WP_075368213.1">
    <property type="nucleotide sequence ID" value="NZ_JAKGAJ010000016.1"/>
</dbReference>
<reference evidence="1 2" key="1">
    <citation type="submission" date="2016-12" db="EMBL/GenBank/DDBJ databases">
        <title>Draft genome sequences of strains Salinicola socius SMB35, Salinicola sp. MH3R3-1 and Chromohalobacter sp. SMB17 from the Verkhnekamsk potash mining region of Russia.</title>
        <authorList>
            <person name="Mavrodi D.V."/>
            <person name="Olsson B.E."/>
            <person name="Korsakova E.S."/>
            <person name="Pyankova A."/>
            <person name="Mavrodi O.V."/>
            <person name="Plotnikova E.G."/>
        </authorList>
    </citation>
    <scope>NUCLEOTIDE SEQUENCE [LARGE SCALE GENOMIC DNA]</scope>
    <source>
        <strain evidence="1 2">SMB17</strain>
    </source>
</reference>
<dbReference type="Pfam" id="PF22817">
    <property type="entry name" value="ApeP-like"/>
    <property type="match status" value="1"/>
</dbReference>
<dbReference type="SUPFAM" id="SSF54637">
    <property type="entry name" value="Thioesterase/thiol ester dehydrase-isomerase"/>
    <property type="match status" value="1"/>
</dbReference>
<gene>
    <name evidence="1" type="ORF">BTW10_03665</name>
</gene>
<dbReference type="Proteomes" id="UP000186806">
    <property type="component" value="Unassembled WGS sequence"/>
</dbReference>
<keyword evidence="2" id="KW-1185">Reference proteome</keyword>
<protein>
    <recommendedName>
        <fullName evidence="3">3-hydroxylacyl-ACP dehydratase</fullName>
    </recommendedName>
</protein>
<name>A0A1Q8TFY9_9GAMM</name>
<evidence type="ECO:0000313" key="1">
    <source>
        <dbReference type="EMBL" id="OLO12572.1"/>
    </source>
</evidence>
<dbReference type="InterPro" id="IPR016776">
    <property type="entry name" value="ApeP-like_dehydratase"/>
</dbReference>
<evidence type="ECO:0000313" key="2">
    <source>
        <dbReference type="Proteomes" id="UP000186806"/>
    </source>
</evidence>
<comment type="caution">
    <text evidence="1">The sequence shown here is derived from an EMBL/GenBank/DDBJ whole genome shotgun (WGS) entry which is preliminary data.</text>
</comment>
<sequence>MRLELPCAVRPFVPHDGAMCLLDTLLDYDAEGATVEITPRDSDLFVEDGAIPAWVGLEWMAQGVAAWAGVWAHIDGAPPPPGFLIASRRYHAHVDNFSLDEPVHVQVTREFVADNGVRAFSGTLSTAAGQRLAEGRLSIFQPTPSTSSSPAERQNAR</sequence>
<proteinExistence type="predicted"/>